<accession>A0A381TPL7</accession>
<dbReference type="AlphaFoldDB" id="A0A381TPL7"/>
<gene>
    <name evidence="1" type="ORF">METZ01_LOCUS70275</name>
</gene>
<evidence type="ECO:0000313" key="1">
    <source>
        <dbReference type="EMBL" id="SVA17421.1"/>
    </source>
</evidence>
<organism evidence="1">
    <name type="scientific">marine metagenome</name>
    <dbReference type="NCBI Taxonomy" id="408172"/>
    <lineage>
        <taxon>unclassified sequences</taxon>
        <taxon>metagenomes</taxon>
        <taxon>ecological metagenomes</taxon>
    </lineage>
</organism>
<proteinExistence type="predicted"/>
<dbReference type="EMBL" id="UINC01004866">
    <property type="protein sequence ID" value="SVA17421.1"/>
    <property type="molecule type" value="Genomic_DNA"/>
</dbReference>
<name>A0A381TPL7_9ZZZZ</name>
<reference evidence="1" key="1">
    <citation type="submission" date="2018-05" db="EMBL/GenBank/DDBJ databases">
        <authorList>
            <person name="Lanie J.A."/>
            <person name="Ng W.-L."/>
            <person name="Kazmierczak K.M."/>
            <person name="Andrzejewski T.M."/>
            <person name="Davidsen T.M."/>
            <person name="Wayne K.J."/>
            <person name="Tettelin H."/>
            <person name="Glass J.I."/>
            <person name="Rusch D."/>
            <person name="Podicherti R."/>
            <person name="Tsui H.-C.T."/>
            <person name="Winkler M.E."/>
        </authorList>
    </citation>
    <scope>NUCLEOTIDE SEQUENCE</scope>
</reference>
<sequence>MADKKITDLTAATVASKDDLVMVVDDPAGASPSNKKITIQNFFKVPSSNTGNVTAYTNTTAGQVAWVTDGNAGTATLAVFDGTNWKVVSQGSTISHN</sequence>
<protein>
    <submittedName>
        <fullName evidence="1">Uncharacterized protein</fullName>
    </submittedName>
</protein>